<gene>
    <name evidence="7" type="ORF">M2127_002109</name>
</gene>
<dbReference type="InterPro" id="IPR013785">
    <property type="entry name" value="Aldolase_TIM"/>
</dbReference>
<protein>
    <recommendedName>
        <fullName evidence="6">Radical SAM core domain-containing protein</fullName>
    </recommendedName>
</protein>
<proteinExistence type="predicted"/>
<dbReference type="RefSeq" id="WP_280757023.1">
    <property type="nucleotide sequence ID" value="NZ_JARXXW010000015.1"/>
</dbReference>
<evidence type="ECO:0000259" key="6">
    <source>
        <dbReference type="Pfam" id="PF04055"/>
    </source>
</evidence>
<evidence type="ECO:0000256" key="5">
    <source>
        <dbReference type="ARBA" id="ARBA00023014"/>
    </source>
</evidence>
<comment type="caution">
    <text evidence="7">The sequence shown here is derived from an EMBL/GenBank/DDBJ whole genome shotgun (WGS) entry which is preliminary data.</text>
</comment>
<dbReference type="CDD" id="cd01335">
    <property type="entry name" value="Radical_SAM"/>
    <property type="match status" value="1"/>
</dbReference>
<name>A0AA43MA38_9BURK</name>
<keyword evidence="8" id="KW-1185">Reference proteome</keyword>
<keyword evidence="3" id="KW-0479">Metal-binding</keyword>
<dbReference type="SUPFAM" id="SSF102114">
    <property type="entry name" value="Radical SAM enzymes"/>
    <property type="match status" value="1"/>
</dbReference>
<evidence type="ECO:0000313" key="7">
    <source>
        <dbReference type="EMBL" id="MDH6504780.1"/>
    </source>
</evidence>
<evidence type="ECO:0000256" key="3">
    <source>
        <dbReference type="ARBA" id="ARBA00022723"/>
    </source>
</evidence>
<keyword evidence="5" id="KW-0411">Iron-sulfur</keyword>
<dbReference type="Pfam" id="PF04055">
    <property type="entry name" value="Radical_SAM"/>
    <property type="match status" value="1"/>
</dbReference>
<dbReference type="InterPro" id="IPR050377">
    <property type="entry name" value="Radical_SAM_PqqE_MftC-like"/>
</dbReference>
<dbReference type="Proteomes" id="UP001161160">
    <property type="component" value="Unassembled WGS sequence"/>
</dbReference>
<dbReference type="GO" id="GO:0003824">
    <property type="term" value="F:catalytic activity"/>
    <property type="evidence" value="ECO:0007669"/>
    <property type="project" value="InterPro"/>
</dbReference>
<dbReference type="GO" id="GO:0046872">
    <property type="term" value="F:metal ion binding"/>
    <property type="evidence" value="ECO:0007669"/>
    <property type="project" value="UniProtKB-KW"/>
</dbReference>
<dbReference type="InterPro" id="IPR058240">
    <property type="entry name" value="rSAM_sf"/>
</dbReference>
<dbReference type="PANTHER" id="PTHR11228:SF7">
    <property type="entry name" value="PQQA PEPTIDE CYCLASE"/>
    <property type="match status" value="1"/>
</dbReference>
<keyword evidence="4" id="KW-0408">Iron</keyword>
<evidence type="ECO:0000256" key="1">
    <source>
        <dbReference type="ARBA" id="ARBA00001966"/>
    </source>
</evidence>
<reference evidence="7" key="1">
    <citation type="submission" date="2023-04" db="EMBL/GenBank/DDBJ databases">
        <title>Genome Encyclopedia of Bacteria and Archaea VI: Functional Genomics of Type Strains.</title>
        <authorList>
            <person name="Whitman W."/>
        </authorList>
    </citation>
    <scope>NUCLEOTIDE SEQUENCE</scope>
    <source>
        <strain evidence="7">Enz.4-51</strain>
    </source>
</reference>
<evidence type="ECO:0000256" key="2">
    <source>
        <dbReference type="ARBA" id="ARBA00022691"/>
    </source>
</evidence>
<dbReference type="Gene3D" id="3.20.20.70">
    <property type="entry name" value="Aldolase class I"/>
    <property type="match status" value="1"/>
</dbReference>
<comment type="cofactor">
    <cofactor evidence="1">
        <name>[4Fe-4S] cluster</name>
        <dbReference type="ChEBI" id="CHEBI:49883"/>
    </cofactor>
</comment>
<feature type="domain" description="Radical SAM core" evidence="6">
    <location>
        <begin position="14"/>
        <end position="132"/>
    </location>
</feature>
<sequence length="268" mass="30797">MTDAVIIPILEIHVAHGCNLTCESCSHYSNQGHKGLLTLDDAKGMFEKWHKRVVPQSFSILGGEPTINPRLSEFLTLARTFWPHSKLCIITNGFFLHRHPTLPKVMREVKNASIEVSIHHDSPQYLAKINPIIEILKEWVRDYGIEVIIRTPLEKWTLRYLGEGATFEPFNDQNPRKSWEICPCRRCIQLFRGGLWKCPPLAYLTLQNEVHTLSKSWDPYLKYQPLNSDCSDEDLKQFLALEEESFCNMCPSTTILFKLPTPMRSSGG</sequence>
<dbReference type="InterPro" id="IPR007197">
    <property type="entry name" value="rSAM"/>
</dbReference>
<evidence type="ECO:0000256" key="4">
    <source>
        <dbReference type="ARBA" id="ARBA00023004"/>
    </source>
</evidence>
<evidence type="ECO:0000313" key="8">
    <source>
        <dbReference type="Proteomes" id="UP001161160"/>
    </source>
</evidence>
<accession>A0AA43MA38</accession>
<dbReference type="AlphaFoldDB" id="A0AA43MA38"/>
<dbReference type="GO" id="GO:0051536">
    <property type="term" value="F:iron-sulfur cluster binding"/>
    <property type="evidence" value="ECO:0007669"/>
    <property type="project" value="UniProtKB-KW"/>
</dbReference>
<dbReference type="PANTHER" id="PTHR11228">
    <property type="entry name" value="RADICAL SAM DOMAIN PROTEIN"/>
    <property type="match status" value="1"/>
</dbReference>
<organism evidence="7 8">
    <name type="scientific">Polynucleobacter sphagniphilus</name>
    <dbReference type="NCBI Taxonomy" id="1743169"/>
    <lineage>
        <taxon>Bacteria</taxon>
        <taxon>Pseudomonadati</taxon>
        <taxon>Pseudomonadota</taxon>
        <taxon>Betaproteobacteria</taxon>
        <taxon>Burkholderiales</taxon>
        <taxon>Burkholderiaceae</taxon>
        <taxon>Polynucleobacter</taxon>
    </lineage>
</organism>
<keyword evidence="2" id="KW-0949">S-adenosyl-L-methionine</keyword>
<dbReference type="SFLD" id="SFLDS00029">
    <property type="entry name" value="Radical_SAM"/>
    <property type="match status" value="1"/>
</dbReference>
<dbReference type="EMBL" id="JARXYA010000014">
    <property type="protein sequence ID" value="MDH6504780.1"/>
    <property type="molecule type" value="Genomic_DNA"/>
</dbReference>